<evidence type="ECO:0000259" key="2">
    <source>
        <dbReference type="Pfam" id="PF13505"/>
    </source>
</evidence>
<dbReference type="Proteomes" id="UP001224997">
    <property type="component" value="Unassembled WGS sequence"/>
</dbReference>
<reference evidence="3 4" key="1">
    <citation type="submission" date="2023-08" db="EMBL/GenBank/DDBJ databases">
        <authorList>
            <person name="Park J.-S."/>
        </authorList>
    </citation>
    <scope>NUCLEOTIDE SEQUENCE [LARGE SCALE GENOMIC DNA]</scope>
    <source>
        <strain evidence="3 4">2205BS29-5</strain>
    </source>
</reference>
<sequence length="208" mass="21753">MAIAALAGSAVMASGQGFSLAEVYVKGFGGATWPSDYDATLTEDGEQIALPSFGHDTGYVLGAAIGAAVTPNLSVELEYAHRSADFIVTDRDEGDRSTGDTATNAVLVNALYLFDGMGATGAVRPYLGAGIGAAKVGVSVGPQDFDSDTLLAYQLIGGVDYALNPKLSLYAEARWFKTESGSFDGPETESFEDKFESVDLLVGMRYAF</sequence>
<evidence type="ECO:0000256" key="1">
    <source>
        <dbReference type="ARBA" id="ARBA00022729"/>
    </source>
</evidence>
<evidence type="ECO:0000313" key="3">
    <source>
        <dbReference type="EMBL" id="MDP5308965.1"/>
    </source>
</evidence>
<protein>
    <submittedName>
        <fullName evidence="3">Outer membrane beta-barrel protein</fullName>
    </submittedName>
</protein>
<name>A0ABT9JGK9_9RHOB</name>
<accession>A0ABT9JGK9</accession>
<proteinExistence type="predicted"/>
<evidence type="ECO:0000313" key="4">
    <source>
        <dbReference type="Proteomes" id="UP001224997"/>
    </source>
</evidence>
<dbReference type="InterPro" id="IPR027385">
    <property type="entry name" value="Beta-barrel_OMP"/>
</dbReference>
<dbReference type="Pfam" id="PF13505">
    <property type="entry name" value="OMP_b-brl"/>
    <property type="match status" value="1"/>
</dbReference>
<feature type="domain" description="Outer membrane protein beta-barrel" evidence="2">
    <location>
        <begin position="2"/>
        <end position="188"/>
    </location>
</feature>
<gene>
    <name evidence="3" type="ORF">Q5Y72_17945</name>
</gene>
<dbReference type="InterPro" id="IPR011250">
    <property type="entry name" value="OMP/PagP_B-barrel"/>
</dbReference>
<organism evidence="3 4">
    <name type="scientific">Paracoccus spongiarum</name>
    <dbReference type="NCBI Taxonomy" id="3064387"/>
    <lineage>
        <taxon>Bacteria</taxon>
        <taxon>Pseudomonadati</taxon>
        <taxon>Pseudomonadota</taxon>
        <taxon>Alphaproteobacteria</taxon>
        <taxon>Rhodobacterales</taxon>
        <taxon>Paracoccaceae</taxon>
        <taxon>Paracoccus</taxon>
    </lineage>
</organism>
<dbReference type="EMBL" id="JAVAMQ010000027">
    <property type="protein sequence ID" value="MDP5308965.1"/>
    <property type="molecule type" value="Genomic_DNA"/>
</dbReference>
<dbReference type="Gene3D" id="2.40.160.20">
    <property type="match status" value="1"/>
</dbReference>
<comment type="caution">
    <text evidence="3">The sequence shown here is derived from an EMBL/GenBank/DDBJ whole genome shotgun (WGS) entry which is preliminary data.</text>
</comment>
<dbReference type="RefSeq" id="WP_305964797.1">
    <property type="nucleotide sequence ID" value="NZ_JAVAMQ010000027.1"/>
</dbReference>
<keyword evidence="4" id="KW-1185">Reference proteome</keyword>
<dbReference type="SUPFAM" id="SSF56925">
    <property type="entry name" value="OMPA-like"/>
    <property type="match status" value="1"/>
</dbReference>
<keyword evidence="1" id="KW-0732">Signal</keyword>